<evidence type="ECO:0000256" key="4">
    <source>
        <dbReference type="SAM" id="MobiDB-lite"/>
    </source>
</evidence>
<feature type="region of interest" description="Disordered" evidence="4">
    <location>
        <begin position="289"/>
        <end position="311"/>
    </location>
</feature>
<dbReference type="AlphaFoldDB" id="A0A875RW33"/>
<keyword evidence="6" id="KW-1185">Reference proteome</keyword>
<dbReference type="Gene3D" id="3.20.20.140">
    <property type="entry name" value="Metal-dependent hydrolases"/>
    <property type="match status" value="1"/>
</dbReference>
<dbReference type="OrthoDB" id="17948at2759"/>
<dbReference type="EMBL" id="CP064812">
    <property type="protein sequence ID" value="QPG72936.1"/>
    <property type="molecule type" value="Genomic_DNA"/>
</dbReference>
<dbReference type="RefSeq" id="XP_038776501.1">
    <property type="nucleotide sequence ID" value="XM_038920573.1"/>
</dbReference>
<keyword evidence="3" id="KW-0819">tRNA processing</keyword>
<proteinExistence type="inferred from homology"/>
<comment type="subcellular location">
    <subcellularLocation>
        <location evidence="1">Nucleus</location>
    </subcellularLocation>
</comment>
<sequence length="311" mass="35061">MICDLNVVYPQTDFLVRPTARDLAKLKGCLAVLEQLGYTHIALNFEPQWATGSLNKQIPSDIRLLNPINIETDFAEFEGRLKLYSRITLKVDDPSQCQNLTRFQQVFDLVAVEPQTERALQLAITNLEIDIITFNYKERLPCYLKHKTLGSAIEKGIHFEIKYSDLLESDSHARAQSISNVKQLIRASRSRGLICSSGISSPDISRLRSCSDIANLLNLIGLDHNRSEQCFKDWSLKTLLSGRLRIKSYKQVVAVSGDESLIDNSLENKNWQASQKGVSVNAKMDVSSYKKRKADTAVDRVTKKSKPETTV</sequence>
<dbReference type="Proteomes" id="UP000662931">
    <property type="component" value="Chromosome 1"/>
</dbReference>
<feature type="compositionally biased region" description="Basic and acidic residues" evidence="4">
    <location>
        <begin position="294"/>
        <end position="311"/>
    </location>
</feature>
<organism evidence="5 6">
    <name type="scientific">Eeniella nana</name>
    <name type="common">Yeast</name>
    <name type="synonym">Brettanomyces nanus</name>
    <dbReference type="NCBI Taxonomy" id="13502"/>
    <lineage>
        <taxon>Eukaryota</taxon>
        <taxon>Fungi</taxon>
        <taxon>Dikarya</taxon>
        <taxon>Ascomycota</taxon>
        <taxon>Saccharomycotina</taxon>
        <taxon>Pichiomycetes</taxon>
        <taxon>Pichiales</taxon>
        <taxon>Pichiaceae</taxon>
        <taxon>Brettanomyces</taxon>
    </lineage>
</organism>
<reference evidence="5" key="1">
    <citation type="submission" date="2020-10" db="EMBL/GenBank/DDBJ databases">
        <authorList>
            <person name="Roach M.J.R."/>
        </authorList>
    </citation>
    <scope>NUCLEOTIDE SEQUENCE</scope>
    <source>
        <strain evidence="5">CBS 1945</strain>
    </source>
</reference>
<comment type="similarity">
    <text evidence="2">Belongs to the eukaryotic/archaeal RNase P protein component 3 family.</text>
</comment>
<dbReference type="PANTHER" id="PTHR13031">
    <property type="entry name" value="RIBONUCLEASE P SUBUNIT P30"/>
    <property type="match status" value="1"/>
</dbReference>
<dbReference type="KEGG" id="bnn:FOA43_000240"/>
<evidence type="ECO:0000256" key="2">
    <source>
        <dbReference type="ARBA" id="ARBA00007331"/>
    </source>
</evidence>
<dbReference type="Pfam" id="PF01876">
    <property type="entry name" value="RNase_P_p30"/>
    <property type="match status" value="1"/>
</dbReference>
<dbReference type="InterPro" id="IPR016195">
    <property type="entry name" value="Pol/histidinol_Pase-like"/>
</dbReference>
<dbReference type="GO" id="GO:0008033">
    <property type="term" value="P:tRNA processing"/>
    <property type="evidence" value="ECO:0007669"/>
    <property type="project" value="UniProtKB-KW"/>
</dbReference>
<protein>
    <submittedName>
        <fullName evidence="5">Uncharacterized protein</fullName>
    </submittedName>
</protein>
<dbReference type="GO" id="GO:0003723">
    <property type="term" value="F:RNA binding"/>
    <property type="evidence" value="ECO:0007669"/>
    <property type="project" value="TreeGrafter"/>
</dbReference>
<name>A0A875RW33_EENNA</name>
<evidence type="ECO:0000256" key="3">
    <source>
        <dbReference type="ARBA" id="ARBA00022694"/>
    </source>
</evidence>
<evidence type="ECO:0000313" key="6">
    <source>
        <dbReference type="Proteomes" id="UP000662931"/>
    </source>
</evidence>
<accession>A0A875RW33</accession>
<evidence type="ECO:0000313" key="5">
    <source>
        <dbReference type="EMBL" id="QPG72936.1"/>
    </source>
</evidence>
<dbReference type="PANTHER" id="PTHR13031:SF0">
    <property type="entry name" value="RIBONUCLEASE P PROTEIN SUBUNIT P30"/>
    <property type="match status" value="1"/>
</dbReference>
<dbReference type="SUPFAM" id="SSF89550">
    <property type="entry name" value="PHP domain-like"/>
    <property type="match status" value="1"/>
</dbReference>
<dbReference type="GO" id="GO:0005655">
    <property type="term" value="C:nucleolar ribonuclease P complex"/>
    <property type="evidence" value="ECO:0007669"/>
    <property type="project" value="TreeGrafter"/>
</dbReference>
<dbReference type="GeneID" id="62193641"/>
<evidence type="ECO:0000256" key="1">
    <source>
        <dbReference type="ARBA" id="ARBA00004123"/>
    </source>
</evidence>
<dbReference type="InterPro" id="IPR002738">
    <property type="entry name" value="RNase_P_p30"/>
</dbReference>
<gene>
    <name evidence="5" type="ORF">FOA43_000240</name>
</gene>